<dbReference type="PROSITE" id="PS51419">
    <property type="entry name" value="RAB"/>
    <property type="match status" value="1"/>
</dbReference>
<keyword evidence="4" id="KW-0342">GTP-binding</keyword>
<dbReference type="GO" id="GO:0005737">
    <property type="term" value="C:cytoplasm"/>
    <property type="evidence" value="ECO:0007669"/>
    <property type="project" value="TreeGrafter"/>
</dbReference>
<evidence type="ECO:0000256" key="2">
    <source>
        <dbReference type="ARBA" id="ARBA00022741"/>
    </source>
</evidence>
<evidence type="ECO:0000313" key="6">
    <source>
        <dbReference type="Proteomes" id="UP000316270"/>
    </source>
</evidence>
<evidence type="ECO:0000256" key="4">
    <source>
        <dbReference type="ARBA" id="ARBA00023134"/>
    </source>
</evidence>
<keyword evidence="3" id="KW-0653">Protein transport</keyword>
<dbReference type="PRINTS" id="PR00449">
    <property type="entry name" value="RASTRNSFRMNG"/>
</dbReference>
<dbReference type="SMART" id="SM00173">
    <property type="entry name" value="RAS"/>
    <property type="match status" value="1"/>
</dbReference>
<dbReference type="PANTHER" id="PTHR24071:SF0">
    <property type="entry name" value="GTP-BINDING NUCLEAR PROTEIN RAN"/>
    <property type="match status" value="1"/>
</dbReference>
<keyword evidence="1" id="KW-0813">Transport</keyword>
<evidence type="ECO:0000256" key="1">
    <source>
        <dbReference type="ARBA" id="ARBA00022448"/>
    </source>
</evidence>
<organism evidence="5 6">
    <name type="scientific">Venturia effusa</name>
    <dbReference type="NCBI Taxonomy" id="50376"/>
    <lineage>
        <taxon>Eukaryota</taxon>
        <taxon>Fungi</taxon>
        <taxon>Dikarya</taxon>
        <taxon>Ascomycota</taxon>
        <taxon>Pezizomycotina</taxon>
        <taxon>Dothideomycetes</taxon>
        <taxon>Pleosporomycetidae</taxon>
        <taxon>Venturiales</taxon>
        <taxon>Venturiaceae</taxon>
        <taxon>Venturia</taxon>
    </lineage>
</organism>
<dbReference type="SMART" id="SM00175">
    <property type="entry name" value="RAB"/>
    <property type="match status" value="1"/>
</dbReference>
<evidence type="ECO:0000256" key="3">
    <source>
        <dbReference type="ARBA" id="ARBA00022927"/>
    </source>
</evidence>
<dbReference type="InterPro" id="IPR001806">
    <property type="entry name" value="Small_GTPase"/>
</dbReference>
<gene>
    <name evidence="5" type="ORF">FKW77_003101</name>
</gene>
<evidence type="ECO:0000313" key="5">
    <source>
        <dbReference type="EMBL" id="QDS77234.1"/>
    </source>
</evidence>
<dbReference type="GO" id="GO:0003924">
    <property type="term" value="F:GTPase activity"/>
    <property type="evidence" value="ECO:0007669"/>
    <property type="project" value="InterPro"/>
</dbReference>
<dbReference type="Gene3D" id="3.40.50.300">
    <property type="entry name" value="P-loop containing nucleotide triphosphate hydrolases"/>
    <property type="match status" value="1"/>
</dbReference>
<keyword evidence="6" id="KW-1185">Reference proteome</keyword>
<accession>A0A517LNN4</accession>
<keyword evidence="2" id="KW-0547">Nucleotide-binding</keyword>
<dbReference type="EMBL" id="CP042201">
    <property type="protein sequence ID" value="QDS77234.1"/>
    <property type="molecule type" value="Genomic_DNA"/>
</dbReference>
<dbReference type="GO" id="GO:0006606">
    <property type="term" value="P:protein import into nucleus"/>
    <property type="evidence" value="ECO:0007669"/>
    <property type="project" value="TreeGrafter"/>
</dbReference>
<reference evidence="5 6" key="1">
    <citation type="submission" date="2019-07" db="EMBL/GenBank/DDBJ databases">
        <title>Finished genome of Venturia effusa.</title>
        <authorList>
            <person name="Young C.A."/>
            <person name="Cox M.P."/>
            <person name="Ganley A.R.D."/>
            <person name="David W.J."/>
        </authorList>
    </citation>
    <scope>NUCLEOTIDE SEQUENCE [LARGE SCALE GENOMIC DNA]</scope>
    <source>
        <strain evidence="6">albino</strain>
    </source>
</reference>
<dbReference type="OrthoDB" id="245989at2759"/>
<dbReference type="AlphaFoldDB" id="A0A517LNN4"/>
<dbReference type="GO" id="GO:0005525">
    <property type="term" value="F:GTP binding"/>
    <property type="evidence" value="ECO:0007669"/>
    <property type="project" value="UniProtKB-KW"/>
</dbReference>
<name>A0A517LNN4_9PEZI</name>
<protein>
    <submittedName>
        <fullName evidence="5">Uncharacterized protein</fullName>
    </submittedName>
</protein>
<sequence>MSAKEFKVILTGAFGSGRTSFASSMVKAKKDIKKIPALKTDIYPLDLHTSAGEVKLKLYDSLLHAKGGLPPTEFFRQSDAALLFYDITSQESYDALETWHEAIQEANNRKGSAPLPVIVVGTKVDKASSRAIKPKDLEFMKTKGLPYLEISSKGGYKLKELITGLVRSLCGRGIQLTDEIEFEKASVEVDEAKAEEAMKEYADASKRDN</sequence>
<dbReference type="STRING" id="50376.A0A517LNN4"/>
<dbReference type="GO" id="GO:0000054">
    <property type="term" value="P:ribosomal subunit export from nucleus"/>
    <property type="evidence" value="ECO:0007669"/>
    <property type="project" value="TreeGrafter"/>
</dbReference>
<dbReference type="InterPro" id="IPR027417">
    <property type="entry name" value="P-loop_NTPase"/>
</dbReference>
<dbReference type="Proteomes" id="UP000316270">
    <property type="component" value="Chromosome 17"/>
</dbReference>
<dbReference type="SMART" id="SM00176">
    <property type="entry name" value="RAN"/>
    <property type="match status" value="1"/>
</dbReference>
<dbReference type="InterPro" id="IPR002041">
    <property type="entry name" value="Ran_GTPase"/>
</dbReference>
<dbReference type="PANTHER" id="PTHR24071">
    <property type="entry name" value="RAN GTPASE"/>
    <property type="match status" value="1"/>
</dbReference>
<dbReference type="SUPFAM" id="SSF52540">
    <property type="entry name" value="P-loop containing nucleoside triphosphate hydrolases"/>
    <property type="match status" value="1"/>
</dbReference>
<proteinExistence type="predicted"/>
<dbReference type="Pfam" id="PF00071">
    <property type="entry name" value="Ras"/>
    <property type="match status" value="1"/>
</dbReference>
<dbReference type="GO" id="GO:0005634">
    <property type="term" value="C:nucleus"/>
    <property type="evidence" value="ECO:0007669"/>
    <property type="project" value="TreeGrafter"/>
</dbReference>